<organism evidence="13 14">
    <name type="scientific">Parvularcula mediterranea</name>
    <dbReference type="NCBI Taxonomy" id="2732508"/>
    <lineage>
        <taxon>Bacteria</taxon>
        <taxon>Pseudomonadati</taxon>
        <taxon>Pseudomonadota</taxon>
        <taxon>Alphaproteobacteria</taxon>
        <taxon>Parvularculales</taxon>
        <taxon>Parvularculaceae</taxon>
        <taxon>Parvularcula</taxon>
    </lineage>
</organism>
<keyword evidence="6 10" id="KW-0573">Peptidoglycan synthesis</keyword>
<comment type="catalytic activity">
    <reaction evidence="10">
        <text>di-trans,octa-cis-undecaprenyl diphospho-N-acetyl-alpha-D-muramoyl-L-alanyl-D-glutamyl-meso-2,6-diaminopimeloyl-D-alanyl-D-alanine + UDP-N-acetyl-alpha-D-glucosamine = di-trans,octa-cis-undecaprenyl diphospho-[N-acetyl-alpha-D-glucosaminyl-(1-&gt;4)]-N-acetyl-alpha-D-muramoyl-L-alanyl-D-glutamyl-meso-2,6-diaminopimeloyl-D-alanyl-D-alanine + UDP + H(+)</text>
        <dbReference type="Rhea" id="RHEA:31227"/>
        <dbReference type="ChEBI" id="CHEBI:15378"/>
        <dbReference type="ChEBI" id="CHEBI:57705"/>
        <dbReference type="ChEBI" id="CHEBI:58223"/>
        <dbReference type="ChEBI" id="CHEBI:61387"/>
        <dbReference type="ChEBI" id="CHEBI:61388"/>
        <dbReference type="EC" id="2.4.1.227"/>
    </reaction>
</comment>
<evidence type="ECO:0000256" key="7">
    <source>
        <dbReference type="ARBA" id="ARBA00023136"/>
    </source>
</evidence>
<accession>A0A7Y3RJ62</accession>
<dbReference type="GO" id="GO:0050511">
    <property type="term" value="F:undecaprenyldiphospho-muramoylpentapeptide beta-N-acetylglucosaminyltransferase activity"/>
    <property type="evidence" value="ECO:0007669"/>
    <property type="project" value="UniProtKB-UniRule"/>
</dbReference>
<dbReference type="Pfam" id="PF03033">
    <property type="entry name" value="Glyco_transf_28"/>
    <property type="match status" value="1"/>
</dbReference>
<evidence type="ECO:0000256" key="6">
    <source>
        <dbReference type="ARBA" id="ARBA00022984"/>
    </source>
</evidence>
<dbReference type="PANTHER" id="PTHR21015:SF22">
    <property type="entry name" value="GLYCOSYLTRANSFERASE"/>
    <property type="match status" value="1"/>
</dbReference>
<comment type="caution">
    <text evidence="13">The sequence shown here is derived from an EMBL/GenBank/DDBJ whole genome shotgun (WGS) entry which is preliminary data.</text>
</comment>
<keyword evidence="1 10" id="KW-1003">Cell membrane</keyword>
<feature type="domain" description="Glycosyl transferase family 28 C-terminal" evidence="12">
    <location>
        <begin position="185"/>
        <end position="347"/>
    </location>
</feature>
<name>A0A7Y3RJ62_9PROT</name>
<keyword evidence="7 10" id="KW-0472">Membrane</keyword>
<dbReference type="Gene3D" id="3.40.50.2000">
    <property type="entry name" value="Glycogen Phosphorylase B"/>
    <property type="match status" value="2"/>
</dbReference>
<evidence type="ECO:0000259" key="11">
    <source>
        <dbReference type="Pfam" id="PF03033"/>
    </source>
</evidence>
<dbReference type="InterPro" id="IPR006009">
    <property type="entry name" value="GlcNAc_MurG"/>
</dbReference>
<gene>
    <name evidence="10" type="primary">murG</name>
    <name evidence="13" type="ORF">HK107_01760</name>
</gene>
<dbReference type="Proteomes" id="UP000536835">
    <property type="component" value="Unassembled WGS sequence"/>
</dbReference>
<feature type="binding site" evidence="10">
    <location>
        <begin position="10"/>
        <end position="12"/>
    </location>
    <ligand>
        <name>UDP-N-acetyl-alpha-D-glucosamine</name>
        <dbReference type="ChEBI" id="CHEBI:57705"/>
    </ligand>
</feature>
<dbReference type="GO" id="GO:0009252">
    <property type="term" value="P:peptidoglycan biosynthetic process"/>
    <property type="evidence" value="ECO:0007669"/>
    <property type="project" value="UniProtKB-UniRule"/>
</dbReference>
<dbReference type="EC" id="2.4.1.227" evidence="10"/>
<feature type="binding site" evidence="10">
    <location>
        <position position="295"/>
    </location>
    <ligand>
        <name>UDP-N-acetyl-alpha-D-glucosamine</name>
        <dbReference type="ChEBI" id="CHEBI:57705"/>
    </ligand>
</feature>
<dbReference type="GO" id="GO:0005975">
    <property type="term" value="P:carbohydrate metabolic process"/>
    <property type="evidence" value="ECO:0007669"/>
    <property type="project" value="InterPro"/>
</dbReference>
<dbReference type="PANTHER" id="PTHR21015">
    <property type="entry name" value="UDP-N-ACETYLGLUCOSAMINE--N-ACETYLMURAMYL-(PENTAPEPTIDE) PYROPHOSPHORYL-UNDECAPRENOL N-ACETYLGLUCOSAMINE TRANSFERASE 1"/>
    <property type="match status" value="1"/>
</dbReference>
<dbReference type="GO" id="GO:0008360">
    <property type="term" value="P:regulation of cell shape"/>
    <property type="evidence" value="ECO:0007669"/>
    <property type="project" value="UniProtKB-KW"/>
</dbReference>
<dbReference type="GO" id="GO:0071555">
    <property type="term" value="P:cell wall organization"/>
    <property type="evidence" value="ECO:0007669"/>
    <property type="project" value="UniProtKB-KW"/>
</dbReference>
<comment type="caution">
    <text evidence="10">Lacks conserved residue(s) required for the propagation of feature annotation.</text>
</comment>
<reference evidence="13 14" key="1">
    <citation type="submission" date="2020-05" db="EMBL/GenBank/DDBJ databases">
        <title>Parvularcula mediterraneae sp. nov., isolated from polypropylene straw from shallow seawater of the seashore of Laganas in Zakynthos island, Greece.</title>
        <authorList>
            <person name="Szabo I."/>
            <person name="Al-Omari J."/>
            <person name="Rado J."/>
            <person name="Szerdahelyi G.S."/>
        </authorList>
    </citation>
    <scope>NUCLEOTIDE SEQUENCE [LARGE SCALE GENOMIC DNA]</scope>
    <source>
        <strain evidence="13 14">ZS-1/3</strain>
    </source>
</reference>
<keyword evidence="8 10" id="KW-0131">Cell cycle</keyword>
<keyword evidence="2 10" id="KW-0132">Cell division</keyword>
<dbReference type="RefSeq" id="WP_173196205.1">
    <property type="nucleotide sequence ID" value="NZ_JABFCX010000002.1"/>
</dbReference>
<keyword evidence="4 10" id="KW-0808">Transferase</keyword>
<evidence type="ECO:0000256" key="5">
    <source>
        <dbReference type="ARBA" id="ARBA00022960"/>
    </source>
</evidence>
<dbReference type="InterPro" id="IPR004276">
    <property type="entry name" value="GlycoTrans_28_N"/>
</dbReference>
<evidence type="ECO:0000313" key="14">
    <source>
        <dbReference type="Proteomes" id="UP000536835"/>
    </source>
</evidence>
<evidence type="ECO:0000256" key="9">
    <source>
        <dbReference type="ARBA" id="ARBA00023316"/>
    </source>
</evidence>
<evidence type="ECO:0000313" key="13">
    <source>
        <dbReference type="EMBL" id="NNU15049.1"/>
    </source>
</evidence>
<evidence type="ECO:0000256" key="3">
    <source>
        <dbReference type="ARBA" id="ARBA00022676"/>
    </source>
</evidence>
<keyword evidence="3 10" id="KW-0328">Glycosyltransferase</keyword>
<proteinExistence type="inferred from homology"/>
<feature type="binding site" evidence="10">
    <location>
        <position position="121"/>
    </location>
    <ligand>
        <name>UDP-N-acetyl-alpha-D-glucosamine</name>
        <dbReference type="ChEBI" id="CHEBI:57705"/>
    </ligand>
</feature>
<comment type="pathway">
    <text evidence="10">Cell wall biogenesis; peptidoglycan biosynthesis.</text>
</comment>
<dbReference type="EMBL" id="JABFCX010000002">
    <property type="protein sequence ID" value="NNU15049.1"/>
    <property type="molecule type" value="Genomic_DNA"/>
</dbReference>
<comment type="subcellular location">
    <subcellularLocation>
        <location evidence="10">Cell membrane</location>
        <topology evidence="10">Peripheral membrane protein</topology>
        <orientation evidence="10">Cytoplasmic side</orientation>
    </subcellularLocation>
</comment>
<feature type="binding site" evidence="10">
    <location>
        <position position="163"/>
    </location>
    <ligand>
        <name>UDP-N-acetyl-alpha-D-glucosamine</name>
        <dbReference type="ChEBI" id="CHEBI:57705"/>
    </ligand>
</feature>
<comment type="similarity">
    <text evidence="10">Belongs to the glycosyltransferase 28 family. MurG subfamily.</text>
</comment>
<feature type="binding site" evidence="10">
    <location>
        <position position="191"/>
    </location>
    <ligand>
        <name>UDP-N-acetyl-alpha-D-glucosamine</name>
        <dbReference type="ChEBI" id="CHEBI:57705"/>
    </ligand>
</feature>
<dbReference type="InterPro" id="IPR007235">
    <property type="entry name" value="Glyco_trans_28_C"/>
</dbReference>
<comment type="function">
    <text evidence="10">Cell wall formation. Catalyzes the transfer of a GlcNAc subunit on undecaprenyl-pyrophosphoryl-MurNAc-pentapeptide (lipid intermediate I) to form undecaprenyl-pyrophosphoryl-MurNAc-(pentapeptide)GlcNAc (lipid intermediate II).</text>
</comment>
<dbReference type="GO" id="GO:0005886">
    <property type="term" value="C:plasma membrane"/>
    <property type="evidence" value="ECO:0007669"/>
    <property type="project" value="UniProtKB-SubCell"/>
</dbReference>
<dbReference type="Pfam" id="PF04101">
    <property type="entry name" value="Glyco_tran_28_C"/>
    <property type="match status" value="1"/>
</dbReference>
<feature type="domain" description="Glycosyltransferase family 28 N-terminal" evidence="11">
    <location>
        <begin position="3"/>
        <end position="135"/>
    </location>
</feature>
<evidence type="ECO:0000259" key="12">
    <source>
        <dbReference type="Pfam" id="PF04101"/>
    </source>
</evidence>
<sequence length="367" mass="38156">MKIALAAGGTGGHMFPAQALAEEARSRGWQVMLLTDARGDRYTKDFPHDEKVLLKAASPSASGILAKISAAMTLLGGIGTAKKALKRFGADAVIGFGGYPSAPSMLAAQQSGIATGIHEQNAVLGRANRLAAGKAGFIAHGFPKLDRAPKGAMRLRETGNPVRRAVIEAASEPFDKPMAGGPLHLLIFGGSQGASLFARIFPEAIGKLPSALKDRLRITHQVAEDGIDAARQTYEAAGIDPRSVELAPFFTDLPERIASSHLIVARSGASSVAELSVIGRPSLLVPLKIAMDDHQRMNATVLTDVGAAELILEDDLSVDNAAKTLEAVLSDTTRLTSMADAAKGRMAEGAAAALADLTQDLTAGKLG</sequence>
<evidence type="ECO:0000256" key="10">
    <source>
        <dbReference type="HAMAP-Rule" id="MF_00033"/>
    </source>
</evidence>
<dbReference type="UniPathway" id="UPA00219"/>
<protein>
    <recommendedName>
        <fullName evidence="10">UDP-N-acetylglucosamine--N-acetylmuramyl-(pentapeptide) pyrophosphoryl-undecaprenol N-acetylglucosamine transferase</fullName>
        <ecNumber evidence="10">2.4.1.227</ecNumber>
    </recommendedName>
    <alternativeName>
        <fullName evidence="10">Undecaprenyl-PP-MurNAc-pentapeptide-UDPGlcNAc GlcNAc transferase</fullName>
    </alternativeName>
</protein>
<keyword evidence="9 10" id="KW-0961">Cell wall biogenesis/degradation</keyword>
<keyword evidence="5 10" id="KW-0133">Cell shape</keyword>
<evidence type="ECO:0000256" key="1">
    <source>
        <dbReference type="ARBA" id="ARBA00022475"/>
    </source>
</evidence>
<keyword evidence="14" id="KW-1185">Reference proteome</keyword>
<dbReference type="HAMAP" id="MF_00033">
    <property type="entry name" value="MurG"/>
    <property type="match status" value="1"/>
</dbReference>
<evidence type="ECO:0000256" key="2">
    <source>
        <dbReference type="ARBA" id="ARBA00022618"/>
    </source>
</evidence>
<dbReference type="AlphaFoldDB" id="A0A7Y3RJ62"/>
<dbReference type="SUPFAM" id="SSF53756">
    <property type="entry name" value="UDP-Glycosyltransferase/glycogen phosphorylase"/>
    <property type="match status" value="1"/>
</dbReference>
<dbReference type="GO" id="GO:0051301">
    <property type="term" value="P:cell division"/>
    <property type="evidence" value="ECO:0007669"/>
    <property type="project" value="UniProtKB-KW"/>
</dbReference>
<dbReference type="CDD" id="cd03785">
    <property type="entry name" value="GT28_MurG"/>
    <property type="match status" value="1"/>
</dbReference>
<evidence type="ECO:0000256" key="4">
    <source>
        <dbReference type="ARBA" id="ARBA00022679"/>
    </source>
</evidence>
<evidence type="ECO:0000256" key="8">
    <source>
        <dbReference type="ARBA" id="ARBA00023306"/>
    </source>
</evidence>